<keyword evidence="2" id="KW-1185">Reference proteome</keyword>
<accession>A0ABQ5EJA5</accession>
<evidence type="ECO:0000313" key="1">
    <source>
        <dbReference type="EMBL" id="GJT50995.1"/>
    </source>
</evidence>
<organism evidence="1 2">
    <name type="scientific">Tanacetum coccineum</name>
    <dbReference type="NCBI Taxonomy" id="301880"/>
    <lineage>
        <taxon>Eukaryota</taxon>
        <taxon>Viridiplantae</taxon>
        <taxon>Streptophyta</taxon>
        <taxon>Embryophyta</taxon>
        <taxon>Tracheophyta</taxon>
        <taxon>Spermatophyta</taxon>
        <taxon>Magnoliopsida</taxon>
        <taxon>eudicotyledons</taxon>
        <taxon>Gunneridae</taxon>
        <taxon>Pentapetalae</taxon>
        <taxon>asterids</taxon>
        <taxon>campanulids</taxon>
        <taxon>Asterales</taxon>
        <taxon>Asteraceae</taxon>
        <taxon>Asteroideae</taxon>
        <taxon>Anthemideae</taxon>
        <taxon>Anthemidinae</taxon>
        <taxon>Tanacetum</taxon>
    </lineage>
</organism>
<proteinExistence type="predicted"/>
<protein>
    <submittedName>
        <fullName evidence="1">Uncharacterized protein</fullName>
    </submittedName>
</protein>
<evidence type="ECO:0000313" key="2">
    <source>
        <dbReference type="Proteomes" id="UP001151760"/>
    </source>
</evidence>
<reference evidence="1" key="2">
    <citation type="submission" date="2022-01" db="EMBL/GenBank/DDBJ databases">
        <authorList>
            <person name="Yamashiro T."/>
            <person name="Shiraishi A."/>
            <person name="Satake H."/>
            <person name="Nakayama K."/>
        </authorList>
    </citation>
    <scope>NUCLEOTIDE SEQUENCE</scope>
</reference>
<reference evidence="1" key="1">
    <citation type="journal article" date="2022" name="Int. J. Mol. Sci.">
        <title>Draft Genome of Tanacetum Coccineum: Genomic Comparison of Closely Related Tanacetum-Family Plants.</title>
        <authorList>
            <person name="Yamashiro T."/>
            <person name="Shiraishi A."/>
            <person name="Nakayama K."/>
            <person name="Satake H."/>
        </authorList>
    </citation>
    <scope>NUCLEOTIDE SEQUENCE</scope>
</reference>
<gene>
    <name evidence="1" type="ORF">Tco_0977152</name>
</gene>
<name>A0ABQ5EJA5_9ASTR</name>
<dbReference type="EMBL" id="BQNB010016369">
    <property type="protein sequence ID" value="GJT50995.1"/>
    <property type="molecule type" value="Genomic_DNA"/>
</dbReference>
<sequence length="371" mass="40908">MNTLASEQTAGTYGARFSRMVIGIVILATKGVAITGITFQNQQFERGVGRGSGLGQIEALRVVIGYEGWNRMVVAVRAEVVCGCCSKGGKRGVSWRRGCLTEGWEWEEYWKVRSVRVWLNPMGRRIGGDKLRCVLGRGANRTRGWGDVDVKDLGSETVWGRACWVEVLSILVTVMRALGEEFVFCEGRGNVGGVGFERGLYYGRLCGTCAELEVMGNWRVFWKFETRRGGEVNTYTSVPGVLGEGWEDLRGRLKFAGRQEEVRSRGYWIECLVFSERRGGGLWEAVGSSMWCRGGVCAEAIRGAGVGGWGGETFRGFWTTNDLWEPYHGVMYCTLKWGCGGLAMLGPSSCSVCALSGRCGFAPNLHFRLVV</sequence>
<dbReference type="Proteomes" id="UP001151760">
    <property type="component" value="Unassembled WGS sequence"/>
</dbReference>
<comment type="caution">
    <text evidence="1">The sequence shown here is derived from an EMBL/GenBank/DDBJ whole genome shotgun (WGS) entry which is preliminary data.</text>
</comment>